<gene>
    <name evidence="2" type="ORF">RRG08_007535</name>
</gene>
<proteinExistence type="predicted"/>
<sequence length="251" mass="27445">MGRKERRPPTEIAACTDRNLELGREIISCQGEPEKLQLSGKDQRVCWGHISGFLGYLESRANLNHRRSGQSDAVGDWPHWSSRNVHFGISQGACGRSDLFTKETEAENSSGQSNLAHKKQPKCRCPWLRDYPSSQQLAKTGTTVLTPIGQSRSLPSARAARYPLYLQTDDGSIALMSDHPTQQTNGHIPGPGDGRAGSSACTLDGEKTHDKSPCLGQDSQSQSSEKEREIEVRSSIYCPEAADCPVPQTPT</sequence>
<keyword evidence="3" id="KW-1185">Reference proteome</keyword>
<feature type="region of interest" description="Disordered" evidence="1">
    <location>
        <begin position="175"/>
        <end position="234"/>
    </location>
</feature>
<comment type="caution">
    <text evidence="2">The sequence shown here is derived from an EMBL/GenBank/DDBJ whole genome shotgun (WGS) entry which is preliminary data.</text>
</comment>
<accession>A0AAE1CXE2</accession>
<dbReference type="AlphaFoldDB" id="A0AAE1CXE2"/>
<reference evidence="2" key="1">
    <citation type="journal article" date="2023" name="G3 (Bethesda)">
        <title>A reference genome for the long-term kleptoplast-retaining sea slug Elysia crispata morphotype clarki.</title>
        <authorList>
            <person name="Eastman K.E."/>
            <person name="Pendleton A.L."/>
            <person name="Shaikh M.A."/>
            <person name="Suttiyut T."/>
            <person name="Ogas R."/>
            <person name="Tomko P."/>
            <person name="Gavelis G."/>
            <person name="Widhalm J.R."/>
            <person name="Wisecaver J.H."/>
        </authorList>
    </citation>
    <scope>NUCLEOTIDE SEQUENCE</scope>
    <source>
        <strain evidence="2">ECLA1</strain>
    </source>
</reference>
<evidence type="ECO:0000313" key="3">
    <source>
        <dbReference type="Proteomes" id="UP001283361"/>
    </source>
</evidence>
<evidence type="ECO:0000256" key="1">
    <source>
        <dbReference type="SAM" id="MobiDB-lite"/>
    </source>
</evidence>
<protein>
    <submittedName>
        <fullName evidence="2">Uncharacterized protein</fullName>
    </submittedName>
</protein>
<dbReference type="Proteomes" id="UP001283361">
    <property type="component" value="Unassembled WGS sequence"/>
</dbReference>
<dbReference type="EMBL" id="JAWDGP010006317">
    <property type="protein sequence ID" value="KAK3743296.1"/>
    <property type="molecule type" value="Genomic_DNA"/>
</dbReference>
<name>A0AAE1CXE2_9GAST</name>
<evidence type="ECO:0000313" key="2">
    <source>
        <dbReference type="EMBL" id="KAK3743296.1"/>
    </source>
</evidence>
<organism evidence="2 3">
    <name type="scientific">Elysia crispata</name>
    <name type="common">lettuce slug</name>
    <dbReference type="NCBI Taxonomy" id="231223"/>
    <lineage>
        <taxon>Eukaryota</taxon>
        <taxon>Metazoa</taxon>
        <taxon>Spiralia</taxon>
        <taxon>Lophotrochozoa</taxon>
        <taxon>Mollusca</taxon>
        <taxon>Gastropoda</taxon>
        <taxon>Heterobranchia</taxon>
        <taxon>Euthyneura</taxon>
        <taxon>Panpulmonata</taxon>
        <taxon>Sacoglossa</taxon>
        <taxon>Placobranchoidea</taxon>
        <taxon>Plakobranchidae</taxon>
        <taxon>Elysia</taxon>
    </lineage>
</organism>